<evidence type="ECO:0000313" key="1">
    <source>
        <dbReference type="EMBL" id="PTU23591.1"/>
    </source>
</evidence>
<comment type="caution">
    <text evidence="1">The sequence shown here is derived from an EMBL/GenBank/DDBJ whole genome shotgun (WGS) entry which is preliminary data.</text>
</comment>
<name>A0A2T5M4X3_9EURO</name>
<dbReference type="Proteomes" id="UP000244073">
    <property type="component" value="Unassembled WGS sequence"/>
</dbReference>
<evidence type="ECO:0000313" key="2">
    <source>
        <dbReference type="Proteomes" id="UP000244073"/>
    </source>
</evidence>
<dbReference type="EMBL" id="MSFN02000002">
    <property type="protein sequence ID" value="PTU23591.1"/>
    <property type="molecule type" value="Genomic_DNA"/>
</dbReference>
<protein>
    <submittedName>
        <fullName evidence="1">Uncharacterized protein</fullName>
    </submittedName>
</protein>
<reference evidence="1 2" key="1">
    <citation type="journal article" date="2018" name="Proc. Natl. Acad. Sci. U.S.A.">
        <title>Linking secondary metabolites to gene clusters through genome sequencing of six diverse Aspergillus species.</title>
        <authorList>
            <person name="Kaerboelling I."/>
            <person name="Vesth T.C."/>
            <person name="Frisvad J.C."/>
            <person name="Nybo J.L."/>
            <person name="Theobald S."/>
            <person name="Kuo A."/>
            <person name="Bowyer P."/>
            <person name="Matsuda Y."/>
            <person name="Mondo S."/>
            <person name="Lyhne E.K."/>
            <person name="Kogle M.E."/>
            <person name="Clum A."/>
            <person name="Lipzen A."/>
            <person name="Salamov A."/>
            <person name="Ngan C.Y."/>
            <person name="Daum C."/>
            <person name="Chiniquy J."/>
            <person name="Barry K."/>
            <person name="LaButti K."/>
            <person name="Haridas S."/>
            <person name="Simmons B.A."/>
            <person name="Magnuson J.K."/>
            <person name="Mortensen U.H."/>
            <person name="Larsen T.O."/>
            <person name="Grigoriev I.V."/>
            <person name="Baker S.E."/>
            <person name="Andersen M.R."/>
        </authorList>
    </citation>
    <scope>NUCLEOTIDE SEQUENCE [LARGE SCALE GENOMIC DNA]</scope>
    <source>
        <strain evidence="1 2">IBT 24754</strain>
    </source>
</reference>
<proteinExistence type="predicted"/>
<dbReference type="GeneID" id="63817566"/>
<sequence length="168" mass="19049">MSVDENRRIWVEMNSDNQILTRECPASSEPVGQWPISQGSQEYKRVSREGATPYLVEGFERYSSVSKAKEGSDHKHGDPRPCMGQFGRYARIVLVNRYPDHEQHYNIVNGTSDSSLFVSSSYMWNTVIMGGLATAGQNMKARKTKGKTSTNALLVALLEWKFVRKRSR</sequence>
<dbReference type="VEuPathDB" id="FungiDB:P175DRAFT_0556232"/>
<accession>A0A2T5M4X3</accession>
<dbReference type="RefSeq" id="XP_040754983.1">
    <property type="nucleotide sequence ID" value="XM_040900682.1"/>
</dbReference>
<dbReference type="AlphaFoldDB" id="A0A2T5M4X3"/>
<gene>
    <name evidence="1" type="ORF">P175DRAFT_0556232</name>
</gene>
<organism evidence="1 2">
    <name type="scientific">Aspergillus ochraceoroseus IBT 24754</name>
    <dbReference type="NCBI Taxonomy" id="1392256"/>
    <lineage>
        <taxon>Eukaryota</taxon>
        <taxon>Fungi</taxon>
        <taxon>Dikarya</taxon>
        <taxon>Ascomycota</taxon>
        <taxon>Pezizomycotina</taxon>
        <taxon>Eurotiomycetes</taxon>
        <taxon>Eurotiomycetidae</taxon>
        <taxon>Eurotiales</taxon>
        <taxon>Aspergillaceae</taxon>
        <taxon>Aspergillus</taxon>
        <taxon>Aspergillus subgen. Nidulantes</taxon>
    </lineage>
</organism>